<gene>
    <name evidence="10" type="ORF">SAMN02745823_01347</name>
</gene>
<dbReference type="PANTHER" id="PTHR24221">
    <property type="entry name" value="ATP-BINDING CASSETTE SUB-FAMILY B"/>
    <property type="match status" value="1"/>
</dbReference>
<keyword evidence="3" id="KW-0547">Nucleotide-binding</keyword>
<dbReference type="RefSeq" id="WP_073076979.1">
    <property type="nucleotide sequence ID" value="NZ_FQXV01000003.1"/>
</dbReference>
<dbReference type="PROSITE" id="PS50929">
    <property type="entry name" value="ABC_TM1F"/>
    <property type="match status" value="1"/>
</dbReference>
<accession>A0A1M5WM98</accession>
<dbReference type="GO" id="GO:0140359">
    <property type="term" value="F:ABC-type transporter activity"/>
    <property type="evidence" value="ECO:0007669"/>
    <property type="project" value="InterPro"/>
</dbReference>
<keyword evidence="4 10" id="KW-0067">ATP-binding</keyword>
<dbReference type="InterPro" id="IPR027417">
    <property type="entry name" value="P-loop_NTPase"/>
</dbReference>
<keyword evidence="5 7" id="KW-1133">Transmembrane helix</keyword>
<sequence length="551" mass="59297">MLKNRISVITRLTALIGRLLPALLLNVGLGVLGYLSASFLLILAARALLGVIGAGLQASAPLLLAAIFLCALLRGVLRYFEQLAGHYMAFKLLAVLRDRVFSALRRLAPAKLEQKDRGEMISVITSDIELLEVFYAHTVGPVAIALLASVLMAVFIGAQHIVLGCVAVLAYLSVGVLIPVLNSRAGKAQAAAYRESFGAANSFLIESLYGLSETLRFGRGEDRERGMERITNEMDDSQARLKRLEGLTSAAADALVLFFSGAVLCAGLWLMRDGRMDFAQVLTATVAMTSSFGPVAALSSLSNNLPNTMAAGERVLDLLSEEPETPEVTVGAAVRFSGAACRNVGFAYDKEDILRNISLVVPEHGITGICGKSGSGKSTLLKLLMRFWDADSGQVRISGEDIRGINTECLRRIESYVTQETFLFEGTLLDNIRLAKPEATLAEVEQAAQDAGIHAFILSLPRGYETRLHELGDGISAGEKQRIGLARALLHGSPFLLLDEPTSNLDGLNEAIIIKSLRTAARTKSIILVSHRTSTMRAADSVYYMDAGRMS</sequence>
<organism evidence="10 11">
    <name type="scientific">Sporobacter termitidis DSM 10068</name>
    <dbReference type="NCBI Taxonomy" id="1123282"/>
    <lineage>
        <taxon>Bacteria</taxon>
        <taxon>Bacillati</taxon>
        <taxon>Bacillota</taxon>
        <taxon>Clostridia</taxon>
        <taxon>Eubacteriales</taxon>
        <taxon>Oscillospiraceae</taxon>
        <taxon>Sporobacter</taxon>
    </lineage>
</organism>
<dbReference type="InterPro" id="IPR036640">
    <property type="entry name" value="ABC1_TM_sf"/>
</dbReference>
<protein>
    <submittedName>
        <fullName evidence="10">ATP-binding cassette, subfamily C</fullName>
    </submittedName>
</protein>
<evidence type="ECO:0000259" key="9">
    <source>
        <dbReference type="PROSITE" id="PS50929"/>
    </source>
</evidence>
<reference evidence="10 11" key="1">
    <citation type="submission" date="2016-11" db="EMBL/GenBank/DDBJ databases">
        <authorList>
            <person name="Jaros S."/>
            <person name="Januszkiewicz K."/>
            <person name="Wedrychowicz H."/>
        </authorList>
    </citation>
    <scope>NUCLEOTIDE SEQUENCE [LARGE SCALE GENOMIC DNA]</scope>
    <source>
        <strain evidence="10 11">DSM 10068</strain>
    </source>
</reference>
<dbReference type="SMART" id="SM00382">
    <property type="entry name" value="AAA"/>
    <property type="match status" value="1"/>
</dbReference>
<dbReference type="EMBL" id="FQXV01000003">
    <property type="protein sequence ID" value="SHH88314.1"/>
    <property type="molecule type" value="Genomic_DNA"/>
</dbReference>
<dbReference type="InterPro" id="IPR003439">
    <property type="entry name" value="ABC_transporter-like_ATP-bd"/>
</dbReference>
<feature type="transmembrane region" description="Helical" evidence="7">
    <location>
        <begin position="20"/>
        <end position="45"/>
    </location>
</feature>
<dbReference type="SUPFAM" id="SSF90123">
    <property type="entry name" value="ABC transporter transmembrane region"/>
    <property type="match status" value="1"/>
</dbReference>
<dbReference type="Gene3D" id="1.20.1560.10">
    <property type="entry name" value="ABC transporter type 1, transmembrane domain"/>
    <property type="match status" value="1"/>
</dbReference>
<dbReference type="InterPro" id="IPR017871">
    <property type="entry name" value="ABC_transporter-like_CS"/>
</dbReference>
<dbReference type="PROSITE" id="PS00211">
    <property type="entry name" value="ABC_TRANSPORTER_1"/>
    <property type="match status" value="1"/>
</dbReference>
<dbReference type="SUPFAM" id="SSF52540">
    <property type="entry name" value="P-loop containing nucleoside triphosphate hydrolases"/>
    <property type="match status" value="1"/>
</dbReference>
<dbReference type="Gene3D" id="3.40.50.300">
    <property type="entry name" value="P-loop containing nucleotide triphosphate hydrolases"/>
    <property type="match status" value="1"/>
</dbReference>
<dbReference type="AlphaFoldDB" id="A0A1M5WM98"/>
<dbReference type="Pfam" id="PF00005">
    <property type="entry name" value="ABC_tran"/>
    <property type="match status" value="1"/>
</dbReference>
<dbReference type="InterPro" id="IPR011527">
    <property type="entry name" value="ABC1_TM_dom"/>
</dbReference>
<feature type="transmembrane region" description="Helical" evidence="7">
    <location>
        <begin position="134"/>
        <end position="155"/>
    </location>
</feature>
<keyword evidence="6 7" id="KW-0472">Membrane</keyword>
<evidence type="ECO:0000313" key="10">
    <source>
        <dbReference type="EMBL" id="SHH88314.1"/>
    </source>
</evidence>
<feature type="domain" description="ABC transporter" evidence="8">
    <location>
        <begin position="339"/>
        <end position="551"/>
    </location>
</feature>
<feature type="transmembrane region" description="Helical" evidence="7">
    <location>
        <begin position="51"/>
        <end position="73"/>
    </location>
</feature>
<feature type="transmembrane region" description="Helical" evidence="7">
    <location>
        <begin position="250"/>
        <end position="272"/>
    </location>
</feature>
<evidence type="ECO:0000256" key="5">
    <source>
        <dbReference type="ARBA" id="ARBA00022989"/>
    </source>
</evidence>
<evidence type="ECO:0000256" key="1">
    <source>
        <dbReference type="ARBA" id="ARBA00004651"/>
    </source>
</evidence>
<dbReference type="Pfam" id="PF00664">
    <property type="entry name" value="ABC_membrane"/>
    <property type="match status" value="1"/>
</dbReference>
<name>A0A1M5WM98_9FIRM</name>
<feature type="transmembrane region" description="Helical" evidence="7">
    <location>
        <begin position="161"/>
        <end position="181"/>
    </location>
</feature>
<dbReference type="OrthoDB" id="9762778at2"/>
<dbReference type="GO" id="GO:0005524">
    <property type="term" value="F:ATP binding"/>
    <property type="evidence" value="ECO:0007669"/>
    <property type="project" value="UniProtKB-KW"/>
</dbReference>
<evidence type="ECO:0000256" key="6">
    <source>
        <dbReference type="ARBA" id="ARBA00023136"/>
    </source>
</evidence>
<proteinExistence type="predicted"/>
<dbReference type="InterPro" id="IPR039421">
    <property type="entry name" value="Type_1_exporter"/>
</dbReference>
<evidence type="ECO:0000256" key="3">
    <source>
        <dbReference type="ARBA" id="ARBA00022741"/>
    </source>
</evidence>
<comment type="subcellular location">
    <subcellularLocation>
        <location evidence="1">Cell membrane</location>
        <topology evidence="1">Multi-pass membrane protein</topology>
    </subcellularLocation>
</comment>
<evidence type="ECO:0000256" key="2">
    <source>
        <dbReference type="ARBA" id="ARBA00022692"/>
    </source>
</evidence>
<keyword evidence="11" id="KW-1185">Reference proteome</keyword>
<dbReference type="PROSITE" id="PS50893">
    <property type="entry name" value="ABC_TRANSPORTER_2"/>
    <property type="match status" value="1"/>
</dbReference>
<dbReference type="STRING" id="1123282.SAMN02745823_01347"/>
<evidence type="ECO:0000259" key="8">
    <source>
        <dbReference type="PROSITE" id="PS50893"/>
    </source>
</evidence>
<evidence type="ECO:0000313" key="11">
    <source>
        <dbReference type="Proteomes" id="UP000183995"/>
    </source>
</evidence>
<evidence type="ECO:0000256" key="7">
    <source>
        <dbReference type="SAM" id="Phobius"/>
    </source>
</evidence>
<dbReference type="GO" id="GO:0005886">
    <property type="term" value="C:plasma membrane"/>
    <property type="evidence" value="ECO:0007669"/>
    <property type="project" value="UniProtKB-SubCell"/>
</dbReference>
<dbReference type="GO" id="GO:0016887">
    <property type="term" value="F:ATP hydrolysis activity"/>
    <property type="evidence" value="ECO:0007669"/>
    <property type="project" value="InterPro"/>
</dbReference>
<evidence type="ECO:0000256" key="4">
    <source>
        <dbReference type="ARBA" id="ARBA00022840"/>
    </source>
</evidence>
<dbReference type="PANTHER" id="PTHR24221:SF654">
    <property type="entry name" value="ATP-BINDING CASSETTE SUB-FAMILY B MEMBER 6"/>
    <property type="match status" value="1"/>
</dbReference>
<dbReference type="Proteomes" id="UP000183995">
    <property type="component" value="Unassembled WGS sequence"/>
</dbReference>
<keyword evidence="2 7" id="KW-0812">Transmembrane</keyword>
<dbReference type="InterPro" id="IPR003593">
    <property type="entry name" value="AAA+_ATPase"/>
</dbReference>
<feature type="domain" description="ABC transmembrane type-1" evidence="9">
    <location>
        <begin position="22"/>
        <end position="307"/>
    </location>
</feature>